<reference evidence="3 4" key="1">
    <citation type="submission" date="2020-01" db="EMBL/GenBank/DDBJ databases">
        <title>Genome sequencing of strain KACC 21265.</title>
        <authorList>
            <person name="Heo J."/>
            <person name="Kim S.-J."/>
            <person name="Kim J.-S."/>
            <person name="Hong S.-B."/>
            <person name="Kwon S.-W."/>
        </authorList>
    </citation>
    <scope>NUCLEOTIDE SEQUENCE [LARGE SCALE GENOMIC DNA]</scope>
    <source>
        <strain evidence="3 4">KACC 21265</strain>
    </source>
</reference>
<dbReference type="Proteomes" id="UP000464787">
    <property type="component" value="Chromosome"/>
</dbReference>
<name>A0A857IZ08_9BURK</name>
<dbReference type="AlphaFoldDB" id="A0A857IZ08"/>
<dbReference type="RefSeq" id="WP_160550348.1">
    <property type="nucleotide sequence ID" value="NZ_CP047650.1"/>
</dbReference>
<evidence type="ECO:0000313" key="3">
    <source>
        <dbReference type="EMBL" id="QHI96830.1"/>
    </source>
</evidence>
<proteinExistence type="predicted"/>
<evidence type="ECO:0000259" key="2">
    <source>
        <dbReference type="Pfam" id="PF13628"/>
    </source>
</evidence>
<dbReference type="InterPro" id="IPR025419">
    <property type="entry name" value="DUF4142"/>
</dbReference>
<dbReference type="KEGG" id="xyk:GT347_01780"/>
<dbReference type="EMBL" id="CP047650">
    <property type="protein sequence ID" value="QHI96830.1"/>
    <property type="molecule type" value="Genomic_DNA"/>
</dbReference>
<dbReference type="InterPro" id="IPR012347">
    <property type="entry name" value="Ferritin-like"/>
</dbReference>
<accession>A0A857IZ08</accession>
<organism evidence="3 4">
    <name type="scientific">Xylophilus rhododendri</name>
    <dbReference type="NCBI Taxonomy" id="2697032"/>
    <lineage>
        <taxon>Bacteria</taxon>
        <taxon>Pseudomonadati</taxon>
        <taxon>Pseudomonadota</taxon>
        <taxon>Betaproteobacteria</taxon>
        <taxon>Burkholderiales</taxon>
        <taxon>Xylophilus</taxon>
    </lineage>
</organism>
<feature type="chain" id="PRO_5032798495" evidence="1">
    <location>
        <begin position="23"/>
        <end position="171"/>
    </location>
</feature>
<sequence length="171" mass="18719">MKTFRLALIPALAIGLAGMAHADGAFNLTDKKLATDIANGGVYEVQAAQVAAKRAQKGSVRSYAEMLVNDHKKANAEFEKLAASKSMDLPRELPHEQRGRVQGLERHDAAGFDQDFLQKVGLDDHAKDIELFEKTAETATDPELKAFAKTTLPTLKHHRAEAEKLMATVKK</sequence>
<keyword evidence="1" id="KW-0732">Signal</keyword>
<evidence type="ECO:0000256" key="1">
    <source>
        <dbReference type="SAM" id="SignalP"/>
    </source>
</evidence>
<gene>
    <name evidence="3" type="ORF">GT347_01780</name>
</gene>
<dbReference type="PANTHER" id="PTHR38593">
    <property type="entry name" value="BLR2558 PROTEIN"/>
    <property type="match status" value="1"/>
</dbReference>
<keyword evidence="4" id="KW-1185">Reference proteome</keyword>
<dbReference type="PANTHER" id="PTHR38593:SF1">
    <property type="entry name" value="BLR2558 PROTEIN"/>
    <property type="match status" value="1"/>
</dbReference>
<feature type="signal peptide" evidence="1">
    <location>
        <begin position="1"/>
        <end position="22"/>
    </location>
</feature>
<evidence type="ECO:0000313" key="4">
    <source>
        <dbReference type="Proteomes" id="UP000464787"/>
    </source>
</evidence>
<feature type="domain" description="DUF4142" evidence="2">
    <location>
        <begin position="29"/>
        <end position="165"/>
    </location>
</feature>
<dbReference type="Gene3D" id="1.20.1260.10">
    <property type="match status" value="1"/>
</dbReference>
<protein>
    <submittedName>
        <fullName evidence="3">DUF4142 domain-containing protein</fullName>
    </submittedName>
</protein>
<dbReference type="Pfam" id="PF13628">
    <property type="entry name" value="DUF4142"/>
    <property type="match status" value="1"/>
</dbReference>